<evidence type="ECO:0000313" key="1">
    <source>
        <dbReference type="EMBL" id="RYR55936.1"/>
    </source>
</evidence>
<name>A0A445CYC0_ARAHY</name>
<organism evidence="1 2">
    <name type="scientific">Arachis hypogaea</name>
    <name type="common">Peanut</name>
    <dbReference type="NCBI Taxonomy" id="3818"/>
    <lineage>
        <taxon>Eukaryota</taxon>
        <taxon>Viridiplantae</taxon>
        <taxon>Streptophyta</taxon>
        <taxon>Embryophyta</taxon>
        <taxon>Tracheophyta</taxon>
        <taxon>Spermatophyta</taxon>
        <taxon>Magnoliopsida</taxon>
        <taxon>eudicotyledons</taxon>
        <taxon>Gunneridae</taxon>
        <taxon>Pentapetalae</taxon>
        <taxon>rosids</taxon>
        <taxon>fabids</taxon>
        <taxon>Fabales</taxon>
        <taxon>Fabaceae</taxon>
        <taxon>Papilionoideae</taxon>
        <taxon>50 kb inversion clade</taxon>
        <taxon>dalbergioids sensu lato</taxon>
        <taxon>Dalbergieae</taxon>
        <taxon>Pterocarpus clade</taxon>
        <taxon>Arachis</taxon>
    </lineage>
</organism>
<protein>
    <submittedName>
        <fullName evidence="1">Uncharacterized protein</fullName>
    </submittedName>
</protein>
<evidence type="ECO:0000313" key="2">
    <source>
        <dbReference type="Proteomes" id="UP000289738"/>
    </source>
</evidence>
<keyword evidence="2" id="KW-1185">Reference proteome</keyword>
<comment type="caution">
    <text evidence="1">The sequence shown here is derived from an EMBL/GenBank/DDBJ whole genome shotgun (WGS) entry which is preliminary data.</text>
</comment>
<dbReference type="Proteomes" id="UP000289738">
    <property type="component" value="Chromosome A05"/>
</dbReference>
<accession>A0A445CYC0</accession>
<dbReference type="AlphaFoldDB" id="A0A445CYC0"/>
<reference evidence="1 2" key="1">
    <citation type="submission" date="2019-01" db="EMBL/GenBank/DDBJ databases">
        <title>Sequencing of cultivated peanut Arachis hypogaea provides insights into genome evolution and oil improvement.</title>
        <authorList>
            <person name="Chen X."/>
        </authorList>
    </citation>
    <scope>NUCLEOTIDE SEQUENCE [LARGE SCALE GENOMIC DNA]</scope>
    <source>
        <strain evidence="2">cv. Fuhuasheng</strain>
        <tissue evidence="1">Leaves</tissue>
    </source>
</reference>
<sequence length="95" mass="10803">MKPFFASIGQLWKEQKLAEKPARFVISTGTQDLLAKGKKSRPRWKKNGPSAVHKLGFRQIGYLVKENALLSNTVRSLDKDVSKTRKLHANAKQRE</sequence>
<proteinExistence type="predicted"/>
<dbReference type="EMBL" id="SDMP01000005">
    <property type="protein sequence ID" value="RYR55936.1"/>
    <property type="molecule type" value="Genomic_DNA"/>
</dbReference>
<gene>
    <name evidence="1" type="ORF">Ahy_A05g021759</name>
</gene>